<feature type="compositionally biased region" description="Basic and acidic residues" evidence="1">
    <location>
        <begin position="418"/>
        <end position="438"/>
    </location>
</feature>
<feature type="compositionally biased region" description="Polar residues" evidence="1">
    <location>
        <begin position="241"/>
        <end position="271"/>
    </location>
</feature>
<feature type="compositionally biased region" description="Low complexity" evidence="1">
    <location>
        <begin position="358"/>
        <end position="369"/>
    </location>
</feature>
<evidence type="ECO:0000256" key="1">
    <source>
        <dbReference type="SAM" id="MobiDB-lite"/>
    </source>
</evidence>
<organism evidence="2 3">
    <name type="scientific">Arthroderma otae (strain ATCC MYA-4605 / CBS 113480)</name>
    <name type="common">Microsporum canis</name>
    <dbReference type="NCBI Taxonomy" id="554155"/>
    <lineage>
        <taxon>Eukaryota</taxon>
        <taxon>Fungi</taxon>
        <taxon>Dikarya</taxon>
        <taxon>Ascomycota</taxon>
        <taxon>Pezizomycotina</taxon>
        <taxon>Eurotiomycetes</taxon>
        <taxon>Eurotiomycetidae</taxon>
        <taxon>Onygenales</taxon>
        <taxon>Arthrodermataceae</taxon>
        <taxon>Microsporum</taxon>
    </lineage>
</organism>
<feature type="compositionally biased region" description="Polar residues" evidence="1">
    <location>
        <begin position="210"/>
        <end position="228"/>
    </location>
</feature>
<dbReference type="InterPro" id="IPR004354">
    <property type="entry name" value="Meiotic_Rec114"/>
</dbReference>
<accession>C5FCS6</accession>
<feature type="region of interest" description="Disordered" evidence="1">
    <location>
        <begin position="413"/>
        <end position="443"/>
    </location>
</feature>
<dbReference type="eggNOG" id="ENOG502SBD0">
    <property type="taxonomic scope" value="Eukaryota"/>
</dbReference>
<dbReference type="Pfam" id="PF03525">
    <property type="entry name" value="Meiotic_rec114"/>
    <property type="match status" value="1"/>
</dbReference>
<feature type="region of interest" description="Disordered" evidence="1">
    <location>
        <begin position="384"/>
        <end position="403"/>
    </location>
</feature>
<evidence type="ECO:0000313" key="3">
    <source>
        <dbReference type="Proteomes" id="UP000002035"/>
    </source>
</evidence>
<dbReference type="OrthoDB" id="5360255at2759"/>
<dbReference type="HOGENOM" id="CLU_046903_0_0_1"/>
<feature type="region of interest" description="Disordered" evidence="1">
    <location>
        <begin position="210"/>
        <end position="376"/>
    </location>
</feature>
<feature type="compositionally biased region" description="Basic and acidic residues" evidence="1">
    <location>
        <begin position="340"/>
        <end position="352"/>
    </location>
</feature>
<evidence type="ECO:0000313" key="2">
    <source>
        <dbReference type="EMBL" id="EEQ27610.1"/>
    </source>
</evidence>
<dbReference type="GO" id="GO:0007131">
    <property type="term" value="P:reciprocal meiotic recombination"/>
    <property type="evidence" value="ECO:0007669"/>
    <property type="project" value="InterPro"/>
</dbReference>
<protein>
    <submittedName>
        <fullName evidence="2">Uncharacterized protein</fullName>
    </submittedName>
</protein>
<dbReference type="RefSeq" id="XP_002850394.1">
    <property type="nucleotide sequence ID" value="XM_002850348.1"/>
</dbReference>
<proteinExistence type="predicted"/>
<name>C5FCS6_ARTOC</name>
<dbReference type="AlphaFoldDB" id="C5FCS6"/>
<keyword evidence="3" id="KW-1185">Reference proteome</keyword>
<feature type="compositionally biased region" description="Basic and acidic residues" evidence="1">
    <location>
        <begin position="275"/>
        <end position="288"/>
    </location>
</feature>
<dbReference type="OMA" id="DEASKWT"/>
<reference evidence="3" key="1">
    <citation type="journal article" date="2012" name="MBio">
        <title>Comparative genome analysis of Trichophyton rubrum and related dermatophytes reveals candidate genes involved in infection.</title>
        <authorList>
            <person name="Martinez D.A."/>
            <person name="Oliver B.G."/>
            <person name="Graeser Y."/>
            <person name="Goldberg J.M."/>
            <person name="Li W."/>
            <person name="Martinez-Rossi N.M."/>
            <person name="Monod M."/>
            <person name="Shelest E."/>
            <person name="Barton R.C."/>
            <person name="Birch E."/>
            <person name="Brakhage A.A."/>
            <person name="Chen Z."/>
            <person name="Gurr S.J."/>
            <person name="Heiman D."/>
            <person name="Heitman J."/>
            <person name="Kosti I."/>
            <person name="Rossi A."/>
            <person name="Saif S."/>
            <person name="Samalova M."/>
            <person name="Saunders C.W."/>
            <person name="Shea T."/>
            <person name="Summerbell R.C."/>
            <person name="Xu J."/>
            <person name="Young S."/>
            <person name="Zeng Q."/>
            <person name="Birren B.W."/>
            <person name="Cuomo C.A."/>
            <person name="White T.C."/>
        </authorList>
    </citation>
    <scope>NUCLEOTIDE SEQUENCE [LARGE SCALE GENOMIC DNA]</scope>
    <source>
        <strain evidence="3">ATCC MYA-4605 / CBS 113480</strain>
    </source>
</reference>
<dbReference type="GeneID" id="9225616"/>
<gene>
    <name evidence="2" type="ORF">MCYG_00498</name>
</gene>
<sequence length="464" mass="49906">MSYTNLSPTALQQSNGPGETLTLPILKFSYTTTSADRVAPLAWTHLSGGSDLLALFSTVRIRDEASKWTRESWLMKVMKGHEVLEELDLGLLAQRGSSMPMGDVKAPVAVIVRSPCLAIRYPSGINQIRRFQVKFASVADYHHAIAVLKAAKCPITEPPATIAQQSSYTTSTAGSGYAGTDCRNVPPTPESIITPSCYYTDGLSTRAASSTFVETRPSSMESSMTLPSLPTARPSLGIAQSHFQKPSQAQADSNPRPSTAPTFLTSESLSQLLPPRRELPFAKKRSAERSPPGGPNPRKVNKVGQGRGGKHQACAATADSVARTAHTSVAGPSVQNSSHELVRGKESGKEQEPGCEVPGSLLLSPSISPQKRGGGEHRVEINTTTITDAPVAENISPRSTGLLPFTREDLSSYASHPTAERSDLIESWRRDQKEESRQKKPALTSRPAAGLLRFYLYVDFNGLG</sequence>
<dbReference type="Proteomes" id="UP000002035">
    <property type="component" value="Unassembled WGS sequence"/>
</dbReference>
<dbReference type="VEuPathDB" id="FungiDB:MCYG_00498"/>
<dbReference type="STRING" id="554155.C5FCS6"/>
<dbReference type="EMBL" id="DS995701">
    <property type="protein sequence ID" value="EEQ27610.1"/>
    <property type="molecule type" value="Genomic_DNA"/>
</dbReference>